<organism evidence="1 2">
    <name type="scientific">Entamoeba invadens IP1</name>
    <dbReference type="NCBI Taxonomy" id="370355"/>
    <lineage>
        <taxon>Eukaryota</taxon>
        <taxon>Amoebozoa</taxon>
        <taxon>Evosea</taxon>
        <taxon>Archamoebae</taxon>
        <taxon>Mastigamoebida</taxon>
        <taxon>Entamoebidae</taxon>
        <taxon>Entamoeba</taxon>
    </lineage>
</organism>
<accession>A0A0A1U3B5</accession>
<keyword evidence="2" id="KW-1185">Reference proteome</keyword>
<dbReference type="Proteomes" id="UP000014680">
    <property type="component" value="Unassembled WGS sequence"/>
</dbReference>
<evidence type="ECO:0000313" key="2">
    <source>
        <dbReference type="Proteomes" id="UP000014680"/>
    </source>
</evidence>
<sequence>MQSAFHHVNIIYEGGGMYREMREEEKQSEYYRSQNQNVLEPNKHYQDEMLDAKRLSKNRDAAQQSFLIGWLGYLGYHVRVNRLYKKGKTTSQLFTVNSVSKDGKIIYKSSDVKISVDDLRDRRRCIDAVTNSWMIDTIKAKTNACLIEKKCRESKFGEIGVMRRLKKVEFLGSTLIPSDITEIGLNVHSFITKSMGPSDCLITSSQQILNIFPFKI</sequence>
<dbReference type="AlphaFoldDB" id="A0A0A1U3B5"/>
<dbReference type="RefSeq" id="XP_004185452.1">
    <property type="nucleotide sequence ID" value="XM_004185404.1"/>
</dbReference>
<dbReference type="GeneID" id="14885080"/>
<gene>
    <name evidence="1" type="ORF">EIN_327530</name>
</gene>
<dbReference type="OMA" id="CRESKFG"/>
<evidence type="ECO:0000313" key="1">
    <source>
        <dbReference type="EMBL" id="ELP86106.1"/>
    </source>
</evidence>
<proteinExistence type="predicted"/>
<dbReference type="VEuPathDB" id="AmoebaDB:EIN_327530"/>
<name>A0A0A1U3B5_ENTIV</name>
<reference evidence="1 2" key="1">
    <citation type="submission" date="2012-10" db="EMBL/GenBank/DDBJ databases">
        <authorList>
            <person name="Zafar N."/>
            <person name="Inman J."/>
            <person name="Hall N."/>
            <person name="Lorenzi H."/>
            <person name="Caler E."/>
        </authorList>
    </citation>
    <scope>NUCLEOTIDE SEQUENCE [LARGE SCALE GENOMIC DNA]</scope>
    <source>
        <strain evidence="1 2">IP1</strain>
    </source>
</reference>
<dbReference type="EMBL" id="KB207015">
    <property type="protein sequence ID" value="ELP86106.1"/>
    <property type="molecule type" value="Genomic_DNA"/>
</dbReference>
<protein>
    <submittedName>
        <fullName evidence="1">Uncharacterized protein</fullName>
    </submittedName>
</protein>
<dbReference type="KEGG" id="eiv:EIN_327530"/>